<dbReference type="AlphaFoldDB" id="A0A0A1GUJ9"/>
<dbReference type="STRING" id="1291742.LOOC260_114360"/>
<gene>
    <name evidence="1" type="ORF">LOOC260_114360</name>
</gene>
<protein>
    <submittedName>
        <fullName evidence="1">Uncharacterized protein</fullName>
    </submittedName>
</protein>
<name>A0A0A1GUJ9_9LACO</name>
<accession>A0A0A1GUJ9</accession>
<organism evidence="1 2">
    <name type="scientific">Paucilactobacillus hokkaidonensis JCM 18461</name>
    <dbReference type="NCBI Taxonomy" id="1291742"/>
    <lineage>
        <taxon>Bacteria</taxon>
        <taxon>Bacillati</taxon>
        <taxon>Bacillota</taxon>
        <taxon>Bacilli</taxon>
        <taxon>Lactobacillales</taxon>
        <taxon>Lactobacillaceae</taxon>
        <taxon>Paucilactobacillus</taxon>
    </lineage>
</organism>
<dbReference type="Proteomes" id="UP000031620">
    <property type="component" value="Chromosome"/>
</dbReference>
<dbReference type="KEGG" id="lho:LOOC260_114360"/>
<sequence>MKTYKIKLSDGNTSEVQALSEKQARSEMMHRFASMNVMGIKPPEILEVIEDEESN</sequence>
<reference evidence="1 2" key="1">
    <citation type="submission" date="2014-11" db="EMBL/GenBank/DDBJ databases">
        <title>Complete genome sequence and analysis of Lactobacillus hokkaidonensis LOOC260T.</title>
        <authorList>
            <person name="Tanizawa Y."/>
            <person name="Tohno M."/>
            <person name="Kaminuma E."/>
            <person name="Nakamura Y."/>
            <person name="Arita M."/>
        </authorList>
    </citation>
    <scope>NUCLEOTIDE SEQUENCE [LARGE SCALE GENOMIC DNA]</scope>
    <source>
        <strain evidence="1 2">LOOC260</strain>
    </source>
</reference>
<evidence type="ECO:0000313" key="1">
    <source>
        <dbReference type="EMBL" id="BAP85972.1"/>
    </source>
</evidence>
<dbReference type="EMBL" id="AP014680">
    <property type="protein sequence ID" value="BAP85972.1"/>
    <property type="molecule type" value="Genomic_DNA"/>
</dbReference>
<evidence type="ECO:0000313" key="2">
    <source>
        <dbReference type="Proteomes" id="UP000031620"/>
    </source>
</evidence>
<dbReference type="RefSeq" id="WP_162182091.1">
    <property type="nucleotide sequence ID" value="NZ_AP014680.1"/>
</dbReference>
<dbReference type="HOGENOM" id="CLU_200442_0_0_9"/>
<proteinExistence type="predicted"/>